<protein>
    <submittedName>
        <fullName evidence="1">Uncharacterized protein</fullName>
    </submittedName>
</protein>
<sequence length="224" mass="25302">MSKWAERRRTIHAESDYDPLTSIPMLEEGLFDETLARKRITDAFDAAHSRNIVILDPYLLSSDIALILELFATQADRNITVITHLNRIKGENGKSPPKLEEARRLEAIVSELNQKGIFSSFEIIVTKFDFHDRFFFCTDEDKNGVLLASGGSLSMLLKSYSGLIRINNRTFRRMIAKFVQLAQSDGWGLPQYIQENHGPRTAKGMRQVGTSYQEGRPGPIAARG</sequence>
<evidence type="ECO:0000313" key="2">
    <source>
        <dbReference type="Proteomes" id="UP000268070"/>
    </source>
</evidence>
<dbReference type="RefSeq" id="WP_121738317.1">
    <property type="nucleotide sequence ID" value="NZ_CP032153.1"/>
</dbReference>
<dbReference type="AlphaFoldDB" id="A0A3G2HTJ9"/>
<dbReference type="Proteomes" id="UP000268070">
    <property type="component" value="Chromosome"/>
</dbReference>
<proteinExistence type="predicted"/>
<dbReference type="EMBL" id="CP032153">
    <property type="protein sequence ID" value="AYN20068.1"/>
    <property type="molecule type" value="Genomic_DNA"/>
</dbReference>
<gene>
    <name evidence="1" type="ORF">D3M96_05685</name>
</gene>
<reference evidence="1 2" key="1">
    <citation type="submission" date="2018-09" db="EMBL/GenBank/DDBJ databases">
        <title>Complete genome sequence of the hydrocarbonoclastic bacterium Alcaligenes aquatilis QD168, isolated from a crude-oil polluted marine sediment of Central Chile.</title>
        <authorList>
            <person name="Duran R.E."/>
            <person name="Barra B."/>
            <person name="Salva-Serra F."/>
            <person name="Mendez V."/>
            <person name="Moore E.R.B."/>
            <person name="Seeger M."/>
        </authorList>
    </citation>
    <scope>NUCLEOTIDE SEQUENCE [LARGE SCALE GENOMIC DNA]</scope>
    <source>
        <strain evidence="1 2">QD168</strain>
    </source>
</reference>
<organism evidence="1 2">
    <name type="scientific">Alcaligenes aquatilis</name>
    <dbReference type="NCBI Taxonomy" id="323284"/>
    <lineage>
        <taxon>Bacteria</taxon>
        <taxon>Pseudomonadati</taxon>
        <taxon>Pseudomonadota</taxon>
        <taxon>Betaproteobacteria</taxon>
        <taxon>Burkholderiales</taxon>
        <taxon>Alcaligenaceae</taxon>
        <taxon>Alcaligenes</taxon>
    </lineage>
</organism>
<name>A0A3G2HTJ9_9BURK</name>
<evidence type="ECO:0000313" key="1">
    <source>
        <dbReference type="EMBL" id="AYN20068.1"/>
    </source>
</evidence>
<accession>A0A3G2HTJ9</accession>
<dbReference type="KEGG" id="aaqu:D3M96_05685"/>